<keyword evidence="3" id="KW-0235">DNA replication</keyword>
<dbReference type="PROSITE" id="PS50943">
    <property type="entry name" value="HTH_CROC1"/>
    <property type="match status" value="1"/>
</dbReference>
<dbReference type="InterPro" id="IPR039418">
    <property type="entry name" value="LexA-like"/>
</dbReference>
<dbReference type="InterPro" id="IPR006200">
    <property type="entry name" value="LexA"/>
</dbReference>
<keyword evidence="11" id="KW-0742">SOS response</keyword>
<dbReference type="InterPro" id="IPR001387">
    <property type="entry name" value="Cro/C1-type_HTH"/>
</dbReference>
<dbReference type="GO" id="GO:0004252">
    <property type="term" value="F:serine-type endopeptidase activity"/>
    <property type="evidence" value="ECO:0007669"/>
    <property type="project" value="UniProtKB-EC"/>
</dbReference>
<dbReference type="Gene3D" id="2.10.109.10">
    <property type="entry name" value="Umud Fragment, subunit A"/>
    <property type="match status" value="1"/>
</dbReference>
<keyword evidence="5 12" id="KW-0378">Hydrolase</keyword>
<dbReference type="NCBIfam" id="TIGR00498">
    <property type="entry name" value="lexA"/>
    <property type="match status" value="1"/>
</dbReference>
<dbReference type="SUPFAM" id="SSF47413">
    <property type="entry name" value="lambda repressor-like DNA-binding domains"/>
    <property type="match status" value="1"/>
</dbReference>
<dbReference type="PANTHER" id="PTHR33516">
    <property type="entry name" value="LEXA REPRESSOR"/>
    <property type="match status" value="1"/>
</dbReference>
<keyword evidence="8" id="KW-0238">DNA-binding</keyword>
<evidence type="ECO:0000256" key="8">
    <source>
        <dbReference type="ARBA" id="ARBA00023125"/>
    </source>
</evidence>
<gene>
    <name evidence="14" type="primary">lexA</name>
    <name evidence="14" type="ORF">FEZ08_04200</name>
</gene>
<keyword evidence="4" id="KW-0227">DNA damage</keyword>
<dbReference type="Gene3D" id="1.10.260.40">
    <property type="entry name" value="lambda repressor-like DNA-binding domains"/>
    <property type="match status" value="1"/>
</dbReference>
<dbReference type="FunCoup" id="A0A5R8QDH0">
    <property type="interactions" value="236"/>
</dbReference>
<evidence type="ECO:0000256" key="10">
    <source>
        <dbReference type="ARBA" id="ARBA00023204"/>
    </source>
</evidence>
<dbReference type="InParanoid" id="A0A5R8QDH0"/>
<evidence type="ECO:0000256" key="12">
    <source>
        <dbReference type="RuleBase" id="RU003991"/>
    </source>
</evidence>
<dbReference type="AlphaFoldDB" id="A0A5R8QDH0"/>
<dbReference type="GO" id="GO:0009432">
    <property type="term" value="P:SOS response"/>
    <property type="evidence" value="ECO:0007669"/>
    <property type="project" value="UniProtKB-KW"/>
</dbReference>
<dbReference type="RefSeq" id="WP_138190475.1">
    <property type="nucleotide sequence ID" value="NZ_VBWP01000003.1"/>
</dbReference>
<reference evidence="14 15" key="1">
    <citation type="submission" date="2019-05" db="EMBL/GenBank/DDBJ databases">
        <title>Culicoidintestinum kansasii gen. nov., sp. nov. from the gastrointestinal tract of the biting midge, Culicoides sonorensis.</title>
        <authorList>
            <person name="Neupane S."/>
            <person name="Ghosh A."/>
            <person name="Gunther S."/>
            <person name="Martin K."/>
            <person name="Zurek L."/>
        </authorList>
    </citation>
    <scope>NUCLEOTIDE SEQUENCE [LARGE SCALE GENOMIC DNA]</scope>
    <source>
        <strain evidence="14 15">CS-1</strain>
    </source>
</reference>
<keyword evidence="7" id="KW-0805">Transcription regulation</keyword>
<dbReference type="EMBL" id="VBWP01000003">
    <property type="protein sequence ID" value="TLG75254.1"/>
    <property type="molecule type" value="Genomic_DNA"/>
</dbReference>
<dbReference type="GO" id="GO:0003677">
    <property type="term" value="F:DNA binding"/>
    <property type="evidence" value="ECO:0007669"/>
    <property type="project" value="UniProtKB-KW"/>
</dbReference>
<dbReference type="InterPro" id="IPR036286">
    <property type="entry name" value="LexA/Signal_pep-like_sf"/>
</dbReference>
<dbReference type="GO" id="GO:0006281">
    <property type="term" value="P:DNA repair"/>
    <property type="evidence" value="ECO:0007669"/>
    <property type="project" value="UniProtKB-KW"/>
</dbReference>
<dbReference type="Proteomes" id="UP000306912">
    <property type="component" value="Unassembled WGS sequence"/>
</dbReference>
<name>A0A5R8QDH0_9FIRM</name>
<evidence type="ECO:0000256" key="5">
    <source>
        <dbReference type="ARBA" id="ARBA00022801"/>
    </source>
</evidence>
<evidence type="ECO:0000313" key="14">
    <source>
        <dbReference type="EMBL" id="TLG75254.1"/>
    </source>
</evidence>
<dbReference type="SMART" id="SM00530">
    <property type="entry name" value="HTH_XRE"/>
    <property type="match status" value="1"/>
</dbReference>
<dbReference type="GO" id="GO:0006260">
    <property type="term" value="P:DNA replication"/>
    <property type="evidence" value="ECO:0007669"/>
    <property type="project" value="UniProtKB-KW"/>
</dbReference>
<evidence type="ECO:0000256" key="9">
    <source>
        <dbReference type="ARBA" id="ARBA00023163"/>
    </source>
</evidence>
<evidence type="ECO:0000256" key="1">
    <source>
        <dbReference type="ARBA" id="ARBA00007484"/>
    </source>
</evidence>
<dbReference type="PANTHER" id="PTHR33516:SF2">
    <property type="entry name" value="LEXA REPRESSOR-RELATED"/>
    <property type="match status" value="1"/>
</dbReference>
<keyword evidence="2" id="KW-0678">Repressor</keyword>
<keyword evidence="10" id="KW-0234">DNA repair</keyword>
<keyword evidence="9" id="KW-0804">Transcription</keyword>
<dbReference type="InterPro" id="IPR050077">
    <property type="entry name" value="LexA_repressor"/>
</dbReference>
<keyword evidence="6 12" id="KW-0068">Autocatalytic cleavage</keyword>
<dbReference type="InterPro" id="IPR015927">
    <property type="entry name" value="Peptidase_S24_S26A/B/C"/>
</dbReference>
<evidence type="ECO:0000256" key="2">
    <source>
        <dbReference type="ARBA" id="ARBA00022491"/>
    </source>
</evidence>
<dbReference type="OrthoDB" id="2475196at2"/>
<dbReference type="InterPro" id="IPR006197">
    <property type="entry name" value="Peptidase_S24_LexA"/>
</dbReference>
<accession>A0A5R8QDH0</accession>
<dbReference type="Pfam" id="PF00717">
    <property type="entry name" value="Peptidase_S24"/>
    <property type="match status" value="1"/>
</dbReference>
<evidence type="ECO:0000259" key="13">
    <source>
        <dbReference type="PROSITE" id="PS50943"/>
    </source>
</evidence>
<sequence length="231" mass="26218">MATKTLAKYIQEYRQAHNLSLRDFAAECDLSHTYISKLEKGIDDRTGAAIEPNLQILEQIAKGTHTDLTNLLMLLGKIDSSLIYYDDIPLSESEDAQMEHVVQLPILGEIRAGEPIFADEHIMGYEYINKDEVKTGKFFFLHVVGDSMINARIYDGDTVLVRKQEDVDNRDIAVCLVNDDTATLKRVMKTDQGIFLQPENPKYDPLFFSHQQVLNGEVKIIGKVIKVIFKL</sequence>
<evidence type="ECO:0000256" key="11">
    <source>
        <dbReference type="ARBA" id="ARBA00023236"/>
    </source>
</evidence>
<evidence type="ECO:0000256" key="7">
    <source>
        <dbReference type="ARBA" id="ARBA00023015"/>
    </source>
</evidence>
<dbReference type="PRINTS" id="PR00726">
    <property type="entry name" value="LEXASERPTASE"/>
</dbReference>
<dbReference type="Pfam" id="PF01381">
    <property type="entry name" value="HTH_3"/>
    <property type="match status" value="1"/>
</dbReference>
<comment type="similarity">
    <text evidence="1 12">Belongs to the peptidase S24 family.</text>
</comment>
<dbReference type="GO" id="GO:0045892">
    <property type="term" value="P:negative regulation of DNA-templated transcription"/>
    <property type="evidence" value="ECO:0007669"/>
    <property type="project" value="InterPro"/>
</dbReference>
<proteinExistence type="inferred from homology"/>
<evidence type="ECO:0000313" key="15">
    <source>
        <dbReference type="Proteomes" id="UP000306912"/>
    </source>
</evidence>
<protein>
    <submittedName>
        <fullName evidence="14">Repressor LexA</fullName>
        <ecNumber evidence="14">3.4.21.88</ecNumber>
    </submittedName>
</protein>
<comment type="caution">
    <text evidence="14">The sequence shown here is derived from an EMBL/GenBank/DDBJ whole genome shotgun (WGS) entry which is preliminary data.</text>
</comment>
<keyword evidence="15" id="KW-1185">Reference proteome</keyword>
<dbReference type="EC" id="3.4.21.88" evidence="14"/>
<dbReference type="SUPFAM" id="SSF51306">
    <property type="entry name" value="LexA/Signal peptidase"/>
    <property type="match status" value="1"/>
</dbReference>
<organism evidence="14 15">
    <name type="scientific">Culicoidibacter larvae</name>
    <dbReference type="NCBI Taxonomy" id="2579976"/>
    <lineage>
        <taxon>Bacteria</taxon>
        <taxon>Bacillati</taxon>
        <taxon>Bacillota</taxon>
        <taxon>Culicoidibacteria</taxon>
        <taxon>Culicoidibacterales</taxon>
        <taxon>Culicoidibacteraceae</taxon>
        <taxon>Culicoidibacter</taxon>
    </lineage>
</organism>
<dbReference type="CDD" id="cd06529">
    <property type="entry name" value="S24_LexA-like"/>
    <property type="match status" value="1"/>
</dbReference>
<dbReference type="CDD" id="cd00093">
    <property type="entry name" value="HTH_XRE"/>
    <property type="match status" value="1"/>
</dbReference>
<dbReference type="InterPro" id="IPR010982">
    <property type="entry name" value="Lambda_DNA-bd_dom_sf"/>
</dbReference>
<evidence type="ECO:0000256" key="6">
    <source>
        <dbReference type="ARBA" id="ARBA00022813"/>
    </source>
</evidence>
<evidence type="ECO:0000256" key="3">
    <source>
        <dbReference type="ARBA" id="ARBA00022705"/>
    </source>
</evidence>
<evidence type="ECO:0000256" key="4">
    <source>
        <dbReference type="ARBA" id="ARBA00022763"/>
    </source>
</evidence>
<feature type="domain" description="HTH cro/C1-type" evidence="13">
    <location>
        <begin position="10"/>
        <end position="71"/>
    </location>
</feature>